<dbReference type="PANTHER" id="PTHR46124:SF3">
    <property type="entry name" value="HYDROLASE"/>
    <property type="match status" value="1"/>
</dbReference>
<organism evidence="3 4">
    <name type="scientific">Candidatus Magnetaquiglobus chichijimensis</name>
    <dbReference type="NCBI Taxonomy" id="3141448"/>
    <lineage>
        <taxon>Bacteria</taxon>
        <taxon>Pseudomonadati</taxon>
        <taxon>Pseudomonadota</taxon>
        <taxon>Magnetococcia</taxon>
        <taxon>Magnetococcales</taxon>
        <taxon>Candidatus Magnetaquicoccaceae</taxon>
        <taxon>Candidatus Magnetaquiglobus</taxon>
    </lineage>
</organism>
<dbReference type="Gene3D" id="3.20.20.140">
    <property type="entry name" value="Metal-dependent hydrolases"/>
    <property type="match status" value="1"/>
</dbReference>
<dbReference type="Pfam" id="PF01026">
    <property type="entry name" value="TatD_DNase"/>
    <property type="match status" value="1"/>
</dbReference>
<gene>
    <name evidence="3" type="primary">yjjV</name>
    <name evidence="3" type="ORF">SIID45300_01838</name>
</gene>
<dbReference type="EMBL" id="BAAFGK010000004">
    <property type="protein sequence ID" value="GAB0057509.1"/>
    <property type="molecule type" value="Genomic_DNA"/>
</dbReference>
<dbReference type="PROSITE" id="PS01090">
    <property type="entry name" value="TATD_2"/>
    <property type="match status" value="1"/>
</dbReference>
<accession>A0ABQ0C9E3</accession>
<comment type="similarity">
    <text evidence="1">Belongs to the metallo-dependent hydrolases superfamily. TatD-type hydrolase family.</text>
</comment>
<dbReference type="PANTHER" id="PTHR46124">
    <property type="entry name" value="D-AMINOACYL-TRNA DEACYLASE"/>
    <property type="match status" value="1"/>
</dbReference>
<dbReference type="PROSITE" id="PS01137">
    <property type="entry name" value="TATD_1"/>
    <property type="match status" value="1"/>
</dbReference>
<dbReference type="PIRSF" id="PIRSF005902">
    <property type="entry name" value="DNase_TatD"/>
    <property type="match status" value="1"/>
</dbReference>
<dbReference type="CDD" id="cd01310">
    <property type="entry name" value="TatD_DNAse"/>
    <property type="match status" value="1"/>
</dbReference>
<reference evidence="3 4" key="1">
    <citation type="submission" date="2024-05" db="EMBL/GenBank/DDBJ databases">
        <authorList>
            <consortium name="Candidatus Magnetaquicoccaceae bacterium FCR-1 genome sequencing consortium"/>
            <person name="Shimoshige H."/>
            <person name="Shimamura S."/>
            <person name="Taoka A."/>
            <person name="Kobayashi H."/>
            <person name="Maekawa T."/>
        </authorList>
    </citation>
    <scope>NUCLEOTIDE SEQUENCE [LARGE SCALE GENOMIC DNA]</scope>
    <source>
        <strain evidence="3 4">FCR-1</strain>
    </source>
</reference>
<protein>
    <submittedName>
        <fullName evidence="3">Metal-dependent hydrolase YjjV</fullName>
        <ecNumber evidence="3">3.1.-.-</ecNumber>
    </submittedName>
</protein>
<comment type="caution">
    <text evidence="3">The sequence shown here is derived from an EMBL/GenBank/DDBJ whole genome shotgun (WGS) entry which is preliminary data.</text>
</comment>
<keyword evidence="4" id="KW-1185">Reference proteome</keyword>
<dbReference type="InterPro" id="IPR032466">
    <property type="entry name" value="Metal_Hydrolase"/>
</dbReference>
<proteinExistence type="inferred from homology"/>
<dbReference type="GO" id="GO:0016787">
    <property type="term" value="F:hydrolase activity"/>
    <property type="evidence" value="ECO:0007669"/>
    <property type="project" value="UniProtKB-KW"/>
</dbReference>
<evidence type="ECO:0000256" key="2">
    <source>
        <dbReference type="ARBA" id="ARBA00022801"/>
    </source>
</evidence>
<dbReference type="InterPro" id="IPR001130">
    <property type="entry name" value="TatD-like"/>
</dbReference>
<evidence type="ECO:0000313" key="3">
    <source>
        <dbReference type="EMBL" id="GAB0057509.1"/>
    </source>
</evidence>
<evidence type="ECO:0000313" key="4">
    <source>
        <dbReference type="Proteomes" id="UP001628193"/>
    </source>
</evidence>
<dbReference type="EC" id="3.1.-.-" evidence="3"/>
<dbReference type="Proteomes" id="UP001628193">
    <property type="component" value="Unassembled WGS sequence"/>
</dbReference>
<name>A0ABQ0C9E3_9PROT</name>
<reference evidence="3 4" key="2">
    <citation type="submission" date="2024-09" db="EMBL/GenBank/DDBJ databases">
        <title>Draft genome sequence of Candidatus Magnetaquicoccaceae bacterium FCR-1.</title>
        <authorList>
            <person name="Shimoshige H."/>
            <person name="Shimamura S."/>
            <person name="Taoka A."/>
            <person name="Kobayashi H."/>
            <person name="Maekawa T."/>
        </authorList>
    </citation>
    <scope>NUCLEOTIDE SEQUENCE [LARGE SCALE GENOMIC DNA]</scope>
    <source>
        <strain evidence="3 4">FCR-1</strain>
    </source>
</reference>
<dbReference type="SUPFAM" id="SSF51556">
    <property type="entry name" value="Metallo-dependent hydrolases"/>
    <property type="match status" value="1"/>
</dbReference>
<dbReference type="InterPro" id="IPR018228">
    <property type="entry name" value="DNase_TatD-rel_CS"/>
</dbReference>
<keyword evidence="2 3" id="KW-0378">Hydrolase</keyword>
<evidence type="ECO:0000256" key="1">
    <source>
        <dbReference type="ARBA" id="ARBA00009275"/>
    </source>
</evidence>
<sequence length="269" mass="29501">MWRRAFLILAKRIETRVIDTHCHLDFPVFDADRDAVWARARAVGVRGLVIPGVTLAGFERIVGLRGPGCEIALGLHPVFLADHPEDGLARLEGWLRGVVPLAVGEIGLDHLLPPETHAVQAVLFEAQLRLAMAFDRPVLLHVRRAHDPVVALLKRLKFPCGGIVHAFGGSLEQARDYIRLGFCLGMGGVVTRERATRIRQVAAAVDETALVLESDAPDLPPVSRYWQRNEPACLAEVVETLAGLRGVAVEGLIAATTRNARRVLNWREG</sequence>